<protein>
    <submittedName>
        <fullName evidence="3">Copper amine oxidase-like protein</fullName>
    </submittedName>
</protein>
<dbReference type="Gene3D" id="3.30.457.10">
    <property type="entry name" value="Copper amine oxidase-like, N-terminal domain"/>
    <property type="match status" value="1"/>
</dbReference>
<evidence type="ECO:0000259" key="2">
    <source>
        <dbReference type="Pfam" id="PF07833"/>
    </source>
</evidence>
<evidence type="ECO:0000313" key="4">
    <source>
        <dbReference type="Proteomes" id="UP000322294"/>
    </source>
</evidence>
<keyword evidence="1" id="KW-0812">Transmembrane</keyword>
<keyword evidence="1" id="KW-0472">Membrane</keyword>
<dbReference type="SUPFAM" id="SSF55383">
    <property type="entry name" value="Copper amine oxidase, domain N"/>
    <property type="match status" value="1"/>
</dbReference>
<dbReference type="Proteomes" id="UP000322294">
    <property type="component" value="Unassembled WGS sequence"/>
</dbReference>
<dbReference type="Pfam" id="PF07833">
    <property type="entry name" value="Cu_amine_oxidN1"/>
    <property type="match status" value="1"/>
</dbReference>
<evidence type="ECO:0000313" key="3">
    <source>
        <dbReference type="EMBL" id="TYP47676.1"/>
    </source>
</evidence>
<evidence type="ECO:0000256" key="1">
    <source>
        <dbReference type="SAM" id="Phobius"/>
    </source>
</evidence>
<dbReference type="InterPro" id="IPR036582">
    <property type="entry name" value="Mao_N_sf"/>
</dbReference>
<dbReference type="AlphaFoldDB" id="A0A5S5AEY4"/>
<gene>
    <name evidence="3" type="ORF">LZ11_02397</name>
</gene>
<feature type="transmembrane region" description="Helical" evidence="1">
    <location>
        <begin position="7"/>
        <end position="26"/>
    </location>
</feature>
<accession>A0A5S5AEY4</accession>
<dbReference type="InterPro" id="IPR012854">
    <property type="entry name" value="Cu_amine_oxidase-like_N"/>
</dbReference>
<dbReference type="OrthoDB" id="9780884at2"/>
<keyword evidence="1" id="KW-1133">Transmembrane helix</keyword>
<organism evidence="3 4">
    <name type="scientific">Thermosediminibacter litoriperuensis</name>
    <dbReference type="NCBI Taxonomy" id="291989"/>
    <lineage>
        <taxon>Bacteria</taxon>
        <taxon>Bacillati</taxon>
        <taxon>Bacillota</taxon>
        <taxon>Clostridia</taxon>
        <taxon>Thermosediminibacterales</taxon>
        <taxon>Thermosediminibacteraceae</taxon>
        <taxon>Thermosediminibacter</taxon>
    </lineage>
</organism>
<feature type="domain" description="Copper amine oxidase-like N-terminal" evidence="2">
    <location>
        <begin position="112"/>
        <end position="209"/>
    </location>
</feature>
<dbReference type="EMBL" id="VNHO01000044">
    <property type="protein sequence ID" value="TYP47676.1"/>
    <property type="molecule type" value="Genomic_DNA"/>
</dbReference>
<sequence>MLGNLMHMKYFIIIILCICALVFLYYENNLITVTEIIVKSPDLPDAFDGYKIVHLSDLHSSLFVFQPAMKADDISYDDDIKLLYAGPYVDYGPFKSSEPKLLENIPRYIFPYTDQRPFIKDGKTYLPLRLIFDILGYQVHWKKDDDSITIYNEQEKMILNTSTKTITAGDKVFDVPLLLMENRYFIPLRDFSKVTGDSIMWDGDTRTVIYVKKGSSFIKPSVTITKVEYKKGRYSAEVKCIIKNTSGEIIPQNKLVAVMDTVGGQSLTFATDFYRNRDKDISINELIPVSFFVDRETYKILIVGVYDRDSYLEGINFLVGDLP</sequence>
<proteinExistence type="predicted"/>
<keyword evidence="4" id="KW-1185">Reference proteome</keyword>
<name>A0A5S5AEY4_9FIRM</name>
<reference evidence="3 4" key="1">
    <citation type="submission" date="2019-07" db="EMBL/GenBank/DDBJ databases">
        <title>Genomic Encyclopedia of Type Strains, Phase I: the one thousand microbial genomes (KMG-I) project.</title>
        <authorList>
            <person name="Kyrpides N."/>
        </authorList>
    </citation>
    <scope>NUCLEOTIDE SEQUENCE [LARGE SCALE GENOMIC DNA]</scope>
    <source>
        <strain evidence="3 4">DSM 16647</strain>
    </source>
</reference>
<comment type="caution">
    <text evidence="3">The sequence shown here is derived from an EMBL/GenBank/DDBJ whole genome shotgun (WGS) entry which is preliminary data.</text>
</comment>